<organism evidence="7 8">
    <name type="scientific">Litoreibacter halocynthiae</name>
    <dbReference type="NCBI Taxonomy" id="1242689"/>
    <lineage>
        <taxon>Bacteria</taxon>
        <taxon>Pseudomonadati</taxon>
        <taxon>Pseudomonadota</taxon>
        <taxon>Alphaproteobacteria</taxon>
        <taxon>Rhodobacterales</taxon>
        <taxon>Roseobacteraceae</taxon>
        <taxon>Litoreibacter</taxon>
    </lineage>
</organism>
<dbReference type="SMART" id="SM00528">
    <property type="entry name" value="HNS"/>
    <property type="match status" value="1"/>
</dbReference>
<feature type="region of interest" description="Disordered" evidence="5">
    <location>
        <begin position="55"/>
        <end position="80"/>
    </location>
</feature>
<protein>
    <submittedName>
        <fullName evidence="7">DNA-binding protein H-NS</fullName>
    </submittedName>
</protein>
<evidence type="ECO:0000313" key="8">
    <source>
        <dbReference type="Proteomes" id="UP000294563"/>
    </source>
</evidence>
<dbReference type="GO" id="GO:0003680">
    <property type="term" value="F:minor groove of adenine-thymine-rich DNA binding"/>
    <property type="evidence" value="ECO:0007669"/>
    <property type="project" value="TreeGrafter"/>
</dbReference>
<feature type="compositionally biased region" description="Basic residues" evidence="5">
    <location>
        <begin position="64"/>
        <end position="77"/>
    </location>
</feature>
<dbReference type="EMBL" id="SOBH01000005">
    <property type="protein sequence ID" value="TDT72678.1"/>
    <property type="molecule type" value="Genomic_DNA"/>
</dbReference>
<comment type="caution">
    <text evidence="7">The sequence shown here is derived from an EMBL/GenBank/DDBJ whole genome shotgun (WGS) entry which is preliminary data.</text>
</comment>
<dbReference type="Proteomes" id="UP000294563">
    <property type="component" value="Unassembled WGS sequence"/>
</dbReference>
<name>A0A4R7LB42_9RHOB</name>
<feature type="domain" description="DNA-binding protein H-NS-like C-terminal" evidence="6">
    <location>
        <begin position="65"/>
        <end position="112"/>
    </location>
</feature>
<comment type="similarity">
    <text evidence="2">Belongs to the histone-like protein H-NS family.</text>
</comment>
<dbReference type="SUPFAM" id="SSF81273">
    <property type="entry name" value="H-NS histone-like proteins"/>
    <property type="match status" value="1"/>
</dbReference>
<keyword evidence="3" id="KW-0963">Cytoplasm</keyword>
<dbReference type="OrthoDB" id="5297879at2"/>
<sequence length="112" mass="12078">MAKIDLKGLSLTELKALNARVAKAIERHDKGERNKALAAIQAKAKSLGFSLDELTGGGAGKAAKPTRKKRAPAKVTHRHPDDKTLTWVGLGARPKWLKDAIASGRSLDEFKI</sequence>
<keyword evidence="8" id="KW-1185">Reference proteome</keyword>
<dbReference type="Gene3D" id="4.10.430.10">
    <property type="entry name" value="Histone-like protein H-NS, C-terminal domain"/>
    <property type="match status" value="1"/>
</dbReference>
<dbReference type="GO" id="GO:0003681">
    <property type="term" value="F:bent DNA binding"/>
    <property type="evidence" value="ECO:0007669"/>
    <property type="project" value="TreeGrafter"/>
</dbReference>
<gene>
    <name evidence="7" type="ORF">BDE40_3530</name>
</gene>
<evidence type="ECO:0000256" key="3">
    <source>
        <dbReference type="ARBA" id="ARBA00022490"/>
    </source>
</evidence>
<accession>A0A4R7LB42</accession>
<evidence type="ECO:0000259" key="6">
    <source>
        <dbReference type="SMART" id="SM00528"/>
    </source>
</evidence>
<dbReference type="AlphaFoldDB" id="A0A4R7LB42"/>
<dbReference type="GO" id="GO:0001217">
    <property type="term" value="F:DNA-binding transcription repressor activity"/>
    <property type="evidence" value="ECO:0007669"/>
    <property type="project" value="TreeGrafter"/>
</dbReference>
<dbReference type="GO" id="GO:0032993">
    <property type="term" value="C:protein-DNA complex"/>
    <property type="evidence" value="ECO:0007669"/>
    <property type="project" value="TreeGrafter"/>
</dbReference>
<evidence type="ECO:0000313" key="7">
    <source>
        <dbReference type="EMBL" id="TDT72678.1"/>
    </source>
</evidence>
<dbReference type="GO" id="GO:0000976">
    <property type="term" value="F:transcription cis-regulatory region binding"/>
    <property type="evidence" value="ECO:0007669"/>
    <property type="project" value="TreeGrafter"/>
</dbReference>
<evidence type="ECO:0000256" key="4">
    <source>
        <dbReference type="ARBA" id="ARBA00023125"/>
    </source>
</evidence>
<dbReference type="RefSeq" id="WP_134016756.1">
    <property type="nucleotide sequence ID" value="NZ_SOBH01000005.1"/>
</dbReference>
<dbReference type="GO" id="GO:0009295">
    <property type="term" value="C:nucleoid"/>
    <property type="evidence" value="ECO:0007669"/>
    <property type="project" value="UniProtKB-SubCell"/>
</dbReference>
<keyword evidence="4 7" id="KW-0238">DNA-binding</keyword>
<evidence type="ECO:0000256" key="1">
    <source>
        <dbReference type="ARBA" id="ARBA00004453"/>
    </source>
</evidence>
<dbReference type="InterPro" id="IPR037150">
    <property type="entry name" value="H-NS_C_dom_sf"/>
</dbReference>
<dbReference type="PANTHER" id="PTHR38097:SF2">
    <property type="entry name" value="DNA-BINDING PROTEIN STPA"/>
    <property type="match status" value="1"/>
</dbReference>
<dbReference type="InterPro" id="IPR027444">
    <property type="entry name" value="H-NS_C_dom"/>
</dbReference>
<dbReference type="Pfam" id="PF00816">
    <property type="entry name" value="Histone_HNS"/>
    <property type="match status" value="1"/>
</dbReference>
<reference evidence="7 8" key="1">
    <citation type="submission" date="2019-03" db="EMBL/GenBank/DDBJ databases">
        <title>Genomic Encyclopedia of Archaeal and Bacterial Type Strains, Phase II (KMG-II): from individual species to whole genera.</title>
        <authorList>
            <person name="Goeker M."/>
        </authorList>
    </citation>
    <scope>NUCLEOTIDE SEQUENCE [LARGE SCALE GENOMIC DNA]</scope>
    <source>
        <strain evidence="7 8">DSM 29467</strain>
    </source>
</reference>
<evidence type="ECO:0000256" key="2">
    <source>
        <dbReference type="ARBA" id="ARBA00010610"/>
    </source>
</evidence>
<dbReference type="PANTHER" id="PTHR38097">
    <property type="match status" value="1"/>
</dbReference>
<evidence type="ECO:0000256" key="5">
    <source>
        <dbReference type="SAM" id="MobiDB-lite"/>
    </source>
</evidence>
<dbReference type="GO" id="GO:0005829">
    <property type="term" value="C:cytosol"/>
    <property type="evidence" value="ECO:0007669"/>
    <property type="project" value="TreeGrafter"/>
</dbReference>
<proteinExistence type="inferred from homology"/>
<comment type="subcellular location">
    <subcellularLocation>
        <location evidence="1">Cytoplasm</location>
        <location evidence="1">Nucleoid</location>
    </subcellularLocation>
</comment>